<dbReference type="RefSeq" id="WP_170954116.1">
    <property type="nucleotide sequence ID" value="NZ_OBMM01000002.1"/>
</dbReference>
<evidence type="ECO:0000256" key="3">
    <source>
        <dbReference type="SAM" id="Phobius"/>
    </source>
</evidence>
<comment type="similarity">
    <text evidence="1">Belongs to the bacterial sugar transferase family.</text>
</comment>
<keyword evidence="2" id="KW-0270">Exopolysaccharide synthesis</keyword>
<protein>
    <submittedName>
        <fullName evidence="5">Putative colanic acid biosysnthesis UDP-glucose lipid carrier transferase</fullName>
    </submittedName>
</protein>
<evidence type="ECO:0000313" key="6">
    <source>
        <dbReference type="Proteomes" id="UP000219068"/>
    </source>
</evidence>
<dbReference type="AlphaFoldDB" id="A0A285T5N4"/>
<accession>A0A285T5N4</accession>
<sequence>MQTRLSGWSSRTSGLNGQTPIQKRLFDLSVAATLLIAALPVLLVISIALKWDHRGPIFFKQVRTGHMGRPFNIYKFCTLCGSVSPDDTPLPPTKFRNFLRRWGLDELPQLFNIIRGDMSLVGPRPHTPADNQNFASHFTLYDARHRVQPGITGLAQINGWRGPIRSSSDLKSRLDCDLLYISQQSVASDIVILIYTVSRPWCWVNGPKRTSIETLSSCRAG</sequence>
<reference evidence="5 6" key="1">
    <citation type="submission" date="2017-08" db="EMBL/GenBank/DDBJ databases">
        <authorList>
            <person name="de Groot N.N."/>
        </authorList>
    </citation>
    <scope>NUCLEOTIDE SEQUENCE [LARGE SCALE GENOMIC DNA]</scope>
    <source>
        <strain evidence="5 6">USBA 78</strain>
    </source>
</reference>
<organism evidence="5 6">
    <name type="scientific">Thalassospira xiamenensis</name>
    <dbReference type="NCBI Taxonomy" id="220697"/>
    <lineage>
        <taxon>Bacteria</taxon>
        <taxon>Pseudomonadati</taxon>
        <taxon>Pseudomonadota</taxon>
        <taxon>Alphaproteobacteria</taxon>
        <taxon>Rhodospirillales</taxon>
        <taxon>Thalassospiraceae</taxon>
        <taxon>Thalassospira</taxon>
    </lineage>
</organism>
<dbReference type="InterPro" id="IPR003362">
    <property type="entry name" value="Bact_transf"/>
</dbReference>
<keyword evidence="3" id="KW-1133">Transmembrane helix</keyword>
<keyword evidence="5" id="KW-0808">Transferase</keyword>
<name>A0A285T5N4_9PROT</name>
<proteinExistence type="inferred from homology"/>
<dbReference type="Proteomes" id="UP000219068">
    <property type="component" value="Unassembled WGS sequence"/>
</dbReference>
<keyword evidence="3" id="KW-0812">Transmembrane</keyword>
<dbReference type="PANTHER" id="PTHR30576">
    <property type="entry name" value="COLANIC BIOSYNTHESIS UDP-GLUCOSE LIPID CARRIER TRANSFERASE"/>
    <property type="match status" value="1"/>
</dbReference>
<evidence type="ECO:0000256" key="2">
    <source>
        <dbReference type="ARBA" id="ARBA00023169"/>
    </source>
</evidence>
<feature type="domain" description="Bacterial sugar transferase" evidence="4">
    <location>
        <begin position="23"/>
        <end position="198"/>
    </location>
</feature>
<evidence type="ECO:0000256" key="1">
    <source>
        <dbReference type="ARBA" id="ARBA00006464"/>
    </source>
</evidence>
<dbReference type="GO" id="GO:0000271">
    <property type="term" value="P:polysaccharide biosynthetic process"/>
    <property type="evidence" value="ECO:0007669"/>
    <property type="project" value="UniProtKB-KW"/>
</dbReference>
<keyword evidence="3" id="KW-0472">Membrane</keyword>
<dbReference type="PANTHER" id="PTHR30576:SF0">
    <property type="entry name" value="UNDECAPRENYL-PHOSPHATE N-ACETYLGALACTOSAMINYL 1-PHOSPHATE TRANSFERASE-RELATED"/>
    <property type="match status" value="1"/>
</dbReference>
<dbReference type="EMBL" id="OBMM01000002">
    <property type="protein sequence ID" value="SOC16649.1"/>
    <property type="molecule type" value="Genomic_DNA"/>
</dbReference>
<dbReference type="GO" id="GO:0016780">
    <property type="term" value="F:phosphotransferase activity, for other substituted phosphate groups"/>
    <property type="evidence" value="ECO:0007669"/>
    <property type="project" value="TreeGrafter"/>
</dbReference>
<gene>
    <name evidence="5" type="ORF">SAMN05428964_102366</name>
</gene>
<dbReference type="Pfam" id="PF02397">
    <property type="entry name" value="Bac_transf"/>
    <property type="match status" value="1"/>
</dbReference>
<evidence type="ECO:0000313" key="5">
    <source>
        <dbReference type="EMBL" id="SOC16649.1"/>
    </source>
</evidence>
<feature type="transmembrane region" description="Helical" evidence="3">
    <location>
        <begin position="28"/>
        <end position="49"/>
    </location>
</feature>
<evidence type="ECO:0000259" key="4">
    <source>
        <dbReference type="Pfam" id="PF02397"/>
    </source>
</evidence>